<comment type="caution">
    <text evidence="1">The sequence shown here is derived from an EMBL/GenBank/DDBJ whole genome shotgun (WGS) entry which is preliminary data.</text>
</comment>
<dbReference type="Proteomes" id="UP001221757">
    <property type="component" value="Unassembled WGS sequence"/>
</dbReference>
<keyword evidence="2" id="KW-1185">Reference proteome</keyword>
<accession>A0AAD7GMP7</accession>
<protein>
    <submittedName>
        <fullName evidence="1">Uncharacterized protein</fullName>
    </submittedName>
</protein>
<dbReference type="AlphaFoldDB" id="A0AAD7GMP7"/>
<evidence type="ECO:0000313" key="2">
    <source>
        <dbReference type="Proteomes" id="UP001221757"/>
    </source>
</evidence>
<evidence type="ECO:0000313" key="1">
    <source>
        <dbReference type="EMBL" id="KAJ7702305.1"/>
    </source>
</evidence>
<organism evidence="1 2">
    <name type="scientific">Mycena rosella</name>
    <name type="common">Pink bonnet</name>
    <name type="synonym">Agaricus rosellus</name>
    <dbReference type="NCBI Taxonomy" id="1033263"/>
    <lineage>
        <taxon>Eukaryota</taxon>
        <taxon>Fungi</taxon>
        <taxon>Dikarya</taxon>
        <taxon>Basidiomycota</taxon>
        <taxon>Agaricomycotina</taxon>
        <taxon>Agaricomycetes</taxon>
        <taxon>Agaricomycetidae</taxon>
        <taxon>Agaricales</taxon>
        <taxon>Marasmiineae</taxon>
        <taxon>Mycenaceae</taxon>
        <taxon>Mycena</taxon>
    </lineage>
</organism>
<name>A0AAD7GMP7_MYCRO</name>
<dbReference type="EMBL" id="JARKIE010000015">
    <property type="protein sequence ID" value="KAJ7702305.1"/>
    <property type="molecule type" value="Genomic_DNA"/>
</dbReference>
<gene>
    <name evidence="1" type="ORF">B0H17DRAFT_1127862</name>
</gene>
<proteinExistence type="predicted"/>
<sequence length="106" mass="11836">MASDEMESGLAHVTHDGTLTLHRALSQHCETRRWGNPRETVGLDKNSATGQCEVDLGARLKQEVDRVGDLGFFPLAVIAAIWASERRVVNPRRSPRHLPKIRISEL</sequence>
<reference evidence="1" key="1">
    <citation type="submission" date="2023-03" db="EMBL/GenBank/DDBJ databases">
        <title>Massive genome expansion in bonnet fungi (Mycena s.s.) driven by repeated elements and novel gene families across ecological guilds.</title>
        <authorList>
            <consortium name="Lawrence Berkeley National Laboratory"/>
            <person name="Harder C.B."/>
            <person name="Miyauchi S."/>
            <person name="Viragh M."/>
            <person name="Kuo A."/>
            <person name="Thoen E."/>
            <person name="Andreopoulos B."/>
            <person name="Lu D."/>
            <person name="Skrede I."/>
            <person name="Drula E."/>
            <person name="Henrissat B."/>
            <person name="Morin E."/>
            <person name="Kohler A."/>
            <person name="Barry K."/>
            <person name="LaButti K."/>
            <person name="Morin E."/>
            <person name="Salamov A."/>
            <person name="Lipzen A."/>
            <person name="Mereny Z."/>
            <person name="Hegedus B."/>
            <person name="Baldrian P."/>
            <person name="Stursova M."/>
            <person name="Weitz H."/>
            <person name="Taylor A."/>
            <person name="Grigoriev I.V."/>
            <person name="Nagy L.G."/>
            <person name="Martin F."/>
            <person name="Kauserud H."/>
        </authorList>
    </citation>
    <scope>NUCLEOTIDE SEQUENCE</scope>
    <source>
        <strain evidence="1">CBHHK067</strain>
    </source>
</reference>